<dbReference type="InterPro" id="IPR014752">
    <property type="entry name" value="Arrestin-like_C"/>
</dbReference>
<evidence type="ECO:0000313" key="2">
    <source>
        <dbReference type="Proteomes" id="UP000030151"/>
    </source>
</evidence>
<reference evidence="1 2" key="1">
    <citation type="submission" date="2014-02" db="EMBL/GenBank/DDBJ databases">
        <title>The genome sequence of the entomopathogenic fungus Metarhizium robertsii ARSEF 2575.</title>
        <authorList>
            <person name="Giuliano Garisto Donzelli B."/>
            <person name="Roe B.A."/>
            <person name="Macmil S.L."/>
            <person name="Krasnoff S.B."/>
            <person name="Gibson D.M."/>
        </authorList>
    </citation>
    <scope>NUCLEOTIDE SEQUENCE [LARGE SCALE GENOMIC DNA]</scope>
    <source>
        <strain evidence="1 2">ARSEF 2575</strain>
    </source>
</reference>
<comment type="caution">
    <text evidence="1">The sequence shown here is derived from an EMBL/GenBank/DDBJ whole genome shotgun (WGS) entry which is preliminary data.</text>
</comment>
<gene>
    <name evidence="1" type="ORF">X797_012022</name>
</gene>
<evidence type="ECO:0008006" key="3">
    <source>
        <dbReference type="Google" id="ProtNLM"/>
    </source>
</evidence>
<proteinExistence type="predicted"/>
<organism evidence="1 2">
    <name type="scientific">Metarhizium robertsii</name>
    <dbReference type="NCBI Taxonomy" id="568076"/>
    <lineage>
        <taxon>Eukaryota</taxon>
        <taxon>Fungi</taxon>
        <taxon>Dikarya</taxon>
        <taxon>Ascomycota</taxon>
        <taxon>Pezizomycotina</taxon>
        <taxon>Sordariomycetes</taxon>
        <taxon>Hypocreomycetidae</taxon>
        <taxon>Hypocreales</taxon>
        <taxon>Clavicipitaceae</taxon>
        <taxon>Metarhizium</taxon>
    </lineage>
</organism>
<dbReference type="OrthoDB" id="5206208at2759"/>
<dbReference type="Gene3D" id="2.60.40.640">
    <property type="match status" value="1"/>
</dbReference>
<name>A0A014N5E2_9HYPO</name>
<evidence type="ECO:0000313" key="1">
    <source>
        <dbReference type="EMBL" id="EXU94898.1"/>
    </source>
</evidence>
<dbReference type="EMBL" id="JELW01000130">
    <property type="protein sequence ID" value="EXU94898.1"/>
    <property type="molecule type" value="Genomic_DNA"/>
</dbReference>
<dbReference type="Proteomes" id="UP000030151">
    <property type="component" value="Unassembled WGS sequence"/>
</dbReference>
<sequence length="355" mass="39284">MKLALRIDHESNADSFRPGDWLRGTLEIRGCLFKHPPRITATLWGRLIVRLSPEGNGCCPTEHHHALFEQSKELEVSQSTVVKDKPNSCVYLCPMEFKFPTSINCTCPDACQLPSTMTIHNGKLRVKSTYSLSATVERRVVGRVTRSYRVKREFPFICNPVIQNLPSLCAVAISADKLSRSGKLAPRESAESNYEESLPLYSPSLQMEIILPQPPVLILGRGTPVKLVLHTPREIMQSATIYVRSVKLQLKATISALPRSTWHSVTDTRLGNTISGAVPIKSEHFQLELGAWGMLMAMQSRPSLNSCLLKVAYSLEVVTGLSNGLEGPIQYLTASLDVLVMDPPPPYEAVVPNVL</sequence>
<dbReference type="HOGENOM" id="CLU_048919_0_0_1"/>
<dbReference type="AlphaFoldDB" id="A0A014N5E2"/>
<protein>
    <recommendedName>
        <fullName evidence="3">Arrestin-like N-terminal domain-containing protein</fullName>
    </recommendedName>
</protein>
<accession>A0A014N5E2</accession>